<dbReference type="InterPro" id="IPR005064">
    <property type="entry name" value="BUG"/>
</dbReference>
<keyword evidence="3" id="KW-1185">Reference proteome</keyword>
<evidence type="ECO:0000313" key="3">
    <source>
        <dbReference type="Proteomes" id="UP000516057"/>
    </source>
</evidence>
<dbReference type="EMBL" id="CP060790">
    <property type="protein sequence ID" value="QNP58066.1"/>
    <property type="molecule type" value="Genomic_DNA"/>
</dbReference>
<dbReference type="Proteomes" id="UP000516057">
    <property type="component" value="Chromosome"/>
</dbReference>
<dbReference type="CDD" id="cd13578">
    <property type="entry name" value="PBP2_Bug27"/>
    <property type="match status" value="1"/>
</dbReference>
<accession>A0A7H0HC00</accession>
<proteinExistence type="inferred from homology"/>
<dbReference type="KEGG" id="amon:H9L24_13255"/>
<dbReference type="SUPFAM" id="SSF53850">
    <property type="entry name" value="Periplasmic binding protein-like II"/>
    <property type="match status" value="1"/>
</dbReference>
<name>A0A7H0HC00_9BURK</name>
<reference evidence="2 3" key="1">
    <citation type="submission" date="2020-08" db="EMBL/GenBank/DDBJ databases">
        <title>Genome sequence of Acidovorax monticola KACC 19171T.</title>
        <authorList>
            <person name="Hyun D.-W."/>
            <person name="Bae J.-W."/>
        </authorList>
    </citation>
    <scope>NUCLEOTIDE SEQUENCE [LARGE SCALE GENOMIC DNA]</scope>
    <source>
        <strain evidence="2 3">KACC 19171</strain>
    </source>
</reference>
<evidence type="ECO:0000313" key="2">
    <source>
        <dbReference type="EMBL" id="QNP58066.1"/>
    </source>
</evidence>
<dbReference type="AlphaFoldDB" id="A0A7H0HC00"/>
<dbReference type="PANTHER" id="PTHR42928:SF5">
    <property type="entry name" value="BLR1237 PROTEIN"/>
    <property type="match status" value="1"/>
</dbReference>
<comment type="similarity">
    <text evidence="1">Belongs to the UPF0065 (bug) family.</text>
</comment>
<gene>
    <name evidence="2" type="ORF">H9L24_13255</name>
</gene>
<sequence length="338" mass="35326">MPRHPRRHATMSPLSITRRCFSLATLGWGLGHGLAQAQGRWPDKPIRMVVPYTPGGGTDGVTRQITEKVGTAARWVFLVDNKPGAGGNIGLDLVAKAKPDGYTLGMGQTANLAINPALLPRMPFDPLKDLVPVALVAEQPVVMVVRADSPWKTLTDAIAAAKTRPATVKQGLAGTGTVGHLAGEMLAFKAGFSVLSVPYKGAAPAITDLLGGQTDYMFATPQAVLGMLKGGKLRALAVTSIRRMAVLPDVPTVAESGHAGFSAVDWKLIVAPAGTPAEVVRAVNAEVEKALAQPAMLAQLSAEGSAPMGGSAAQAAKYLQAEQEKWAALIRQARIQID</sequence>
<dbReference type="InterPro" id="IPR042100">
    <property type="entry name" value="Bug_dom1"/>
</dbReference>
<protein>
    <submittedName>
        <fullName evidence="2">Tripartite tricarboxylate transporter substrate binding protein</fullName>
    </submittedName>
</protein>
<evidence type="ECO:0000256" key="1">
    <source>
        <dbReference type="ARBA" id="ARBA00006987"/>
    </source>
</evidence>
<dbReference type="PANTHER" id="PTHR42928">
    <property type="entry name" value="TRICARBOXYLATE-BINDING PROTEIN"/>
    <property type="match status" value="1"/>
</dbReference>
<dbReference type="Gene3D" id="3.40.190.10">
    <property type="entry name" value="Periplasmic binding protein-like II"/>
    <property type="match status" value="1"/>
</dbReference>
<dbReference type="Gene3D" id="3.40.190.150">
    <property type="entry name" value="Bordetella uptake gene, domain 1"/>
    <property type="match status" value="1"/>
</dbReference>
<dbReference type="PIRSF" id="PIRSF017082">
    <property type="entry name" value="YflP"/>
    <property type="match status" value="1"/>
</dbReference>
<dbReference type="Pfam" id="PF03401">
    <property type="entry name" value="TctC"/>
    <property type="match status" value="1"/>
</dbReference>
<organism evidence="2 3">
    <name type="scientific">Paenacidovorax monticola</name>
    <dbReference type="NCBI Taxonomy" id="1926868"/>
    <lineage>
        <taxon>Bacteria</taxon>
        <taxon>Pseudomonadati</taxon>
        <taxon>Pseudomonadota</taxon>
        <taxon>Betaproteobacteria</taxon>
        <taxon>Burkholderiales</taxon>
        <taxon>Comamonadaceae</taxon>
        <taxon>Paenacidovorax</taxon>
    </lineage>
</organism>